<dbReference type="EMBL" id="PTPZ01000005">
    <property type="protein sequence ID" value="PPZ91184.1"/>
    <property type="molecule type" value="Genomic_DNA"/>
</dbReference>
<feature type="chain" id="PRO_5015702146" description="DUF6705 domain-containing protein" evidence="1">
    <location>
        <begin position="26"/>
        <end position="180"/>
    </location>
</feature>
<dbReference type="RefSeq" id="WP_104793871.1">
    <property type="nucleotide sequence ID" value="NZ_PTPZ01000005.1"/>
</dbReference>
<dbReference type="Proteomes" id="UP000238565">
    <property type="component" value="Unassembled WGS sequence"/>
</dbReference>
<name>A0A2S7I3R5_9FLAO</name>
<gene>
    <name evidence="3" type="ORF">C3729_09215</name>
</gene>
<evidence type="ECO:0000313" key="3">
    <source>
        <dbReference type="EMBL" id="PPZ91184.1"/>
    </source>
</evidence>
<reference evidence="3 4" key="1">
    <citation type="submission" date="2018-02" db="EMBL/GenBank/DDBJ databases">
        <title>Draft genome sequence of bacterial isolates from marine environment.</title>
        <authorList>
            <person name="Singh S.K."/>
            <person name="Hill R."/>
            <person name="Major S."/>
            <person name="Cai H."/>
            <person name="Li Y."/>
        </authorList>
    </citation>
    <scope>NUCLEOTIDE SEQUENCE [LARGE SCALE GENOMIC DNA]</scope>
    <source>
        <strain evidence="3 4">IMET F</strain>
    </source>
</reference>
<feature type="signal peptide" evidence="1">
    <location>
        <begin position="1"/>
        <end position="25"/>
    </location>
</feature>
<dbReference type="AlphaFoldDB" id="A0A2S7I3R5"/>
<dbReference type="Pfam" id="PF20448">
    <property type="entry name" value="DUF6705"/>
    <property type="match status" value="1"/>
</dbReference>
<protein>
    <recommendedName>
        <fullName evidence="2">DUF6705 domain-containing protein</fullName>
    </recommendedName>
</protein>
<evidence type="ECO:0000313" key="4">
    <source>
        <dbReference type="Proteomes" id="UP000238565"/>
    </source>
</evidence>
<evidence type="ECO:0000259" key="2">
    <source>
        <dbReference type="Pfam" id="PF20448"/>
    </source>
</evidence>
<comment type="caution">
    <text evidence="3">The sequence shown here is derived from an EMBL/GenBank/DDBJ whole genome shotgun (WGS) entry which is preliminary data.</text>
</comment>
<organism evidence="3 4">
    <name type="scientific">Cloacibacterium normanense</name>
    <dbReference type="NCBI Taxonomy" id="237258"/>
    <lineage>
        <taxon>Bacteria</taxon>
        <taxon>Pseudomonadati</taxon>
        <taxon>Bacteroidota</taxon>
        <taxon>Flavobacteriia</taxon>
        <taxon>Flavobacteriales</taxon>
        <taxon>Weeksellaceae</taxon>
    </lineage>
</organism>
<feature type="domain" description="DUF6705" evidence="2">
    <location>
        <begin position="10"/>
        <end position="178"/>
    </location>
</feature>
<dbReference type="InterPro" id="IPR046551">
    <property type="entry name" value="DUF6705"/>
</dbReference>
<sequence length="180" mass="20813">MKSLNKTVKIFIIITMYLTSFNCNAQYQSKDFANGDNYLNNNLDKFIGTWKYSDANQSFTIILKKENIRLPVVNDVRADAMIGFHKFIKSGNVIEDTTIDYNTNFSDKKFSLFTFGDDNEITEFNIGLSSNSTKKNVSVKIEFIDFNHIKITRIRNTPGLKLKPFNPIIIYPQNIILMRQ</sequence>
<proteinExistence type="predicted"/>
<keyword evidence="1" id="KW-0732">Signal</keyword>
<evidence type="ECO:0000256" key="1">
    <source>
        <dbReference type="SAM" id="SignalP"/>
    </source>
</evidence>
<accession>A0A2S7I3R5</accession>